<evidence type="ECO:0000313" key="2">
    <source>
        <dbReference type="EMBL" id="ONF68039.1"/>
    </source>
</evidence>
<dbReference type="OrthoDB" id="4261724at2"/>
<accession>A0A1W2LTX1</accession>
<dbReference type="AlphaFoldDB" id="A0A1W2LTX1"/>
<name>A0A1W2LTX1_9PSEU</name>
<dbReference type="Proteomes" id="UP000076660">
    <property type="component" value="Unassembled WGS sequence"/>
</dbReference>
<evidence type="ECO:0000313" key="3">
    <source>
        <dbReference type="Proteomes" id="UP000076660"/>
    </source>
</evidence>
<evidence type="ECO:0000256" key="1">
    <source>
        <dbReference type="SAM" id="SignalP"/>
    </source>
</evidence>
<feature type="signal peptide" evidence="1">
    <location>
        <begin position="1"/>
        <end position="30"/>
    </location>
</feature>
<gene>
    <name evidence="2" type="ORF">AVR91_0221645</name>
</gene>
<organism evidence="2 3">
    <name type="scientific">Amycolatopsis keratiniphila subsp. keratiniphila</name>
    <dbReference type="NCBI Taxonomy" id="227715"/>
    <lineage>
        <taxon>Bacteria</taxon>
        <taxon>Bacillati</taxon>
        <taxon>Actinomycetota</taxon>
        <taxon>Actinomycetes</taxon>
        <taxon>Pseudonocardiales</taxon>
        <taxon>Pseudonocardiaceae</taxon>
        <taxon>Amycolatopsis</taxon>
        <taxon>Amycolatopsis japonica group</taxon>
    </lineage>
</organism>
<proteinExistence type="predicted"/>
<keyword evidence="1" id="KW-0732">Signal</keyword>
<comment type="caution">
    <text evidence="2">The sequence shown here is derived from an EMBL/GenBank/DDBJ whole genome shotgun (WGS) entry which is preliminary data.</text>
</comment>
<protein>
    <recommendedName>
        <fullName evidence="4">SH3 domain-containing protein</fullName>
    </recommendedName>
</protein>
<sequence>METKKRAKQAIAGAVLALAAVAGGTATASASPDTVLTDCFVTTVGVPAYDYPNRNIVVWVGQGQGLFLTQVSGYWRKGNLWGGQSNVWIHSNYLRMANGSAC</sequence>
<reference evidence="2 3" key="1">
    <citation type="submission" date="2016-12" db="EMBL/GenBank/DDBJ databases">
        <title>Amycolatopsis keratiniphila subsp. keratiniphila genome sequencing and assembly.</title>
        <authorList>
            <person name="Mayilraj S."/>
            <person name="Kaur N."/>
        </authorList>
    </citation>
    <scope>NUCLEOTIDE SEQUENCE [LARGE SCALE GENOMIC DNA]</scope>
    <source>
        <strain evidence="2 3">DSM 44409</strain>
    </source>
</reference>
<evidence type="ECO:0008006" key="4">
    <source>
        <dbReference type="Google" id="ProtNLM"/>
    </source>
</evidence>
<feature type="chain" id="PRO_5038333829" description="SH3 domain-containing protein" evidence="1">
    <location>
        <begin position="31"/>
        <end position="102"/>
    </location>
</feature>
<dbReference type="RefSeq" id="WP_063272811.1">
    <property type="nucleotide sequence ID" value="NZ_LQMT02000020.1"/>
</dbReference>
<dbReference type="EMBL" id="LQMT02000020">
    <property type="protein sequence ID" value="ONF68039.1"/>
    <property type="molecule type" value="Genomic_DNA"/>
</dbReference>